<accession>A0A7W9E699</accession>
<keyword evidence="3" id="KW-1185">Reference proteome</keyword>
<keyword evidence="1" id="KW-0472">Membrane</keyword>
<keyword evidence="1" id="KW-1133">Transmembrane helix</keyword>
<evidence type="ECO:0000313" key="3">
    <source>
        <dbReference type="Proteomes" id="UP000548978"/>
    </source>
</evidence>
<protein>
    <submittedName>
        <fullName evidence="2">Uncharacterized protein</fullName>
    </submittedName>
</protein>
<evidence type="ECO:0000256" key="1">
    <source>
        <dbReference type="SAM" id="Phobius"/>
    </source>
</evidence>
<keyword evidence="1" id="KW-0812">Transmembrane</keyword>
<reference evidence="2 3" key="1">
    <citation type="submission" date="2020-08" db="EMBL/GenBank/DDBJ databases">
        <title>Genomic Encyclopedia of Type Strains, Phase IV (KMG-IV): sequencing the most valuable type-strain genomes for metagenomic binning, comparative biology and taxonomic classification.</title>
        <authorList>
            <person name="Goeker M."/>
        </authorList>
    </citation>
    <scope>NUCLEOTIDE SEQUENCE [LARGE SCALE GENOMIC DNA]</scope>
    <source>
        <strain evidence="2 3">DSM 24448</strain>
    </source>
</reference>
<dbReference type="Proteomes" id="UP000548978">
    <property type="component" value="Unassembled WGS sequence"/>
</dbReference>
<dbReference type="AlphaFoldDB" id="A0A7W9E699"/>
<dbReference type="RefSeq" id="WP_164461956.1">
    <property type="nucleotide sequence ID" value="NZ_JACIJB010000002.1"/>
</dbReference>
<comment type="caution">
    <text evidence="2">The sequence shown here is derived from an EMBL/GenBank/DDBJ whole genome shotgun (WGS) entry which is preliminary data.</text>
</comment>
<evidence type="ECO:0000313" key="2">
    <source>
        <dbReference type="EMBL" id="MBB5660082.1"/>
    </source>
</evidence>
<feature type="transmembrane region" description="Helical" evidence="1">
    <location>
        <begin position="12"/>
        <end position="32"/>
    </location>
</feature>
<gene>
    <name evidence="2" type="ORF">FHS65_000822</name>
</gene>
<name>A0A7W9E699_9CAUL</name>
<organism evidence="2 3">
    <name type="scientific">Brevundimonas halotolerans</name>
    <dbReference type="NCBI Taxonomy" id="69670"/>
    <lineage>
        <taxon>Bacteria</taxon>
        <taxon>Pseudomonadati</taxon>
        <taxon>Pseudomonadota</taxon>
        <taxon>Alphaproteobacteria</taxon>
        <taxon>Caulobacterales</taxon>
        <taxon>Caulobacteraceae</taxon>
        <taxon>Brevundimonas</taxon>
    </lineage>
</organism>
<proteinExistence type="predicted"/>
<sequence length="220" mass="24526">MENVLEVLDRYSTLMSGISTLGIAILTAFLWFENRALRKAGSSPDVVAYILPHPEGSGAVEFILANVGRGPAFDVVFQFDCDEDDFSAHNVLLENDKDRMPMSVIPQGEKVKSLFGISFELYGKLSDQDIGPLKRFTVDITYKDALGRTHRGKRIIDIKQFSGLRGILAKSPSAKSAETLDRMEKHLQAISRQVGRYVSLIDVTEIADQHRQKRKGDSKP</sequence>
<dbReference type="EMBL" id="JACIJB010000002">
    <property type="protein sequence ID" value="MBB5660082.1"/>
    <property type="molecule type" value="Genomic_DNA"/>
</dbReference>